<keyword evidence="3" id="KW-1185">Reference proteome</keyword>
<name>G9FGS5_9NIDO</name>
<dbReference type="GeneID" id="24092858"/>
<feature type="region of interest" description="Disordered" evidence="1">
    <location>
        <begin position="1"/>
        <end position="38"/>
    </location>
</feature>
<protein>
    <submittedName>
        <fullName evidence="2">Nucleocapsid protein</fullName>
    </submittedName>
</protein>
<dbReference type="GO" id="GO:0019013">
    <property type="term" value="C:viral nucleocapsid"/>
    <property type="evidence" value="ECO:0007669"/>
    <property type="project" value="UniProtKB-KW"/>
</dbReference>
<keyword evidence="2" id="KW-0946">Virion</keyword>
<keyword evidence="2" id="KW-0543">Viral nucleoprotein</keyword>
<organism evidence="2 3">
    <name type="scientific">Wobbly possum disease virus</name>
    <dbReference type="NCBI Taxonomy" id="1118369"/>
    <lineage>
        <taxon>Viruses</taxon>
        <taxon>Riboviria</taxon>
        <taxon>Orthornavirae</taxon>
        <taxon>Pisuviricota</taxon>
        <taxon>Pisoniviricetes</taxon>
        <taxon>Nidovirales</taxon>
        <taxon>Arnidovirineae</taxon>
        <taxon>Arteriviridae</taxon>
        <taxon>Zealarterivirinae</taxon>
        <taxon>Kappaarterivirus</taxon>
        <taxon>Kappaarterivirus wobum</taxon>
    </lineage>
</organism>
<dbReference type="KEGG" id="vg:24092858"/>
<accession>G9FGS5</accession>
<reference evidence="2 3" key="2">
    <citation type="journal article" date="2017" name="J. Virol.">
        <title>Domain organization and evolution of the highly divergent 5' coding region of genomes of arteriviruses including the novel possum nidovirus.</title>
        <authorList>
            <person name="Gulyaeva A."/>
            <person name="Dunowska M."/>
            <person name="Hoogendoorn E."/>
            <person name="Giles J."/>
            <person name="Samborskiy D."/>
            <person name="Gorbalenya A.E."/>
        </authorList>
    </citation>
    <scope>NUCLEOTIDE SEQUENCE [LARGE SCALE GENOMIC DNA]</scope>
    <source>
        <strain evidence="2">WPDV</strain>
    </source>
</reference>
<reference evidence="2 3" key="1">
    <citation type="journal article" date="2012" name="Vet. Microbiol.">
        <title>Identification of a novel nidovirus associated with a neurological disease of the Australian brushtail possum (Trichosurus vulpecula).</title>
        <authorList>
            <person name="Dunowska M."/>
            <person name="Biggs P.J."/>
            <person name="Zheng T."/>
            <person name="Perrott M.R."/>
        </authorList>
    </citation>
    <scope>NUCLEOTIDE SEQUENCE [LARGE SCALE GENOMIC DNA]</scope>
    <source>
        <strain evidence="2">WPDV</strain>
    </source>
</reference>
<proteinExistence type="predicted"/>
<evidence type="ECO:0000256" key="1">
    <source>
        <dbReference type="SAM" id="MobiDB-lite"/>
    </source>
</evidence>
<sequence length="126" mass="13421">MAARRRSRQNGRSSSRPMARNAPPTGRTGRQRRNYITPEQRSAVTLARQYGSASSASPVAGITGLLKPHYSPDATLVTGDAREIGPAACRLIARAALALAQGHGEIIANDEAFVFALTLPRKGRNA</sequence>
<evidence type="ECO:0000313" key="2">
    <source>
        <dbReference type="EMBL" id="AEU12355.1"/>
    </source>
</evidence>
<dbReference type="Proteomes" id="UP000203107">
    <property type="component" value="Segment"/>
</dbReference>
<dbReference type="EMBL" id="JN116253">
    <property type="protein sequence ID" value="AEU12355.1"/>
    <property type="molecule type" value="Genomic_RNA"/>
</dbReference>
<dbReference type="RefSeq" id="YP_009130640.1">
    <property type="nucleotide sequence ID" value="NC_026811.2"/>
</dbReference>
<evidence type="ECO:0000313" key="3">
    <source>
        <dbReference type="Proteomes" id="UP000203107"/>
    </source>
</evidence>